<dbReference type="Pfam" id="PF13927">
    <property type="entry name" value="Ig_3"/>
    <property type="match status" value="1"/>
</dbReference>
<feature type="domain" description="Ig-like" evidence="5">
    <location>
        <begin position="1"/>
        <end position="96"/>
    </location>
</feature>
<dbReference type="Proteomes" id="UP000194236">
    <property type="component" value="Unassembled WGS sequence"/>
</dbReference>
<protein>
    <recommendedName>
        <fullName evidence="5">Ig-like domain-containing protein</fullName>
    </recommendedName>
</protein>
<dbReference type="SUPFAM" id="SSF48726">
    <property type="entry name" value="Immunoglobulin"/>
    <property type="match status" value="2"/>
</dbReference>
<dbReference type="Gene3D" id="2.60.40.10">
    <property type="entry name" value="Immunoglobulins"/>
    <property type="match status" value="2"/>
</dbReference>
<evidence type="ECO:0000313" key="7">
    <source>
        <dbReference type="Proteomes" id="UP000194236"/>
    </source>
</evidence>
<evidence type="ECO:0000259" key="5">
    <source>
        <dbReference type="PROSITE" id="PS50835"/>
    </source>
</evidence>
<dbReference type="EMBL" id="MUJZ01012593">
    <property type="protein sequence ID" value="OTF81627.1"/>
    <property type="molecule type" value="Genomic_DNA"/>
</dbReference>
<sequence>QNVVIDCSASGEPRIWWERAHDKSPSLASSSKLSISPTNGEPSTIVHYFRTVVSNSHMHTLENGSLMIRDVSEEDSGIYLCQANNGVGSGLSKVITLKVHVPAHFKSKFSAHTVQRGESIEFSCEAYGELPVSMQVAKDRMPLDFGSEFDRLPSDPSLEQQTLHTDNRYHLLRRVTGHSDRSLTSYIVRIANVDRRDSSLFTCLASNNFGKDEYNFQLIVQEPPGKPENVHVLELDSRSAVVAWSQPYS</sequence>
<dbReference type="InterPro" id="IPR007110">
    <property type="entry name" value="Ig-like_dom"/>
</dbReference>
<dbReference type="InterPro" id="IPR013098">
    <property type="entry name" value="Ig_I-set"/>
</dbReference>
<dbReference type="OrthoDB" id="152385at2759"/>
<keyword evidence="7" id="KW-1185">Reference proteome</keyword>
<evidence type="ECO:0000256" key="2">
    <source>
        <dbReference type="ARBA" id="ARBA00022737"/>
    </source>
</evidence>
<evidence type="ECO:0000256" key="3">
    <source>
        <dbReference type="ARBA" id="ARBA00023157"/>
    </source>
</evidence>
<feature type="non-terminal residue" evidence="6">
    <location>
        <position position="249"/>
    </location>
</feature>
<dbReference type="PANTHER" id="PTHR12231">
    <property type="entry name" value="CTX-RELATED TYPE I TRANSMEMBRANE PROTEIN"/>
    <property type="match status" value="1"/>
</dbReference>
<dbReference type="InterPro" id="IPR051170">
    <property type="entry name" value="Neural/epithelial_adhesion"/>
</dbReference>
<feature type="domain" description="Ig-like" evidence="5">
    <location>
        <begin position="102"/>
        <end position="221"/>
    </location>
</feature>
<dbReference type="InterPro" id="IPR003599">
    <property type="entry name" value="Ig_sub"/>
</dbReference>
<dbReference type="InterPro" id="IPR003598">
    <property type="entry name" value="Ig_sub2"/>
</dbReference>
<comment type="caution">
    <text evidence="6">The sequence shown here is derived from an EMBL/GenBank/DDBJ whole genome shotgun (WGS) entry which is preliminary data.</text>
</comment>
<reference evidence="6 7" key="1">
    <citation type="submission" date="2017-03" db="EMBL/GenBank/DDBJ databases">
        <title>Genome Survey of Euroglyphus maynei.</title>
        <authorList>
            <person name="Arlian L.G."/>
            <person name="Morgan M.S."/>
            <person name="Rider S.D."/>
        </authorList>
    </citation>
    <scope>NUCLEOTIDE SEQUENCE [LARGE SCALE GENOMIC DNA]</scope>
    <source>
        <strain evidence="6">Arlian Lab</strain>
        <tissue evidence="6">Whole body</tissue>
    </source>
</reference>
<keyword evidence="4" id="KW-0393">Immunoglobulin domain</keyword>
<dbReference type="SMART" id="SM00408">
    <property type="entry name" value="IGc2"/>
    <property type="match status" value="2"/>
</dbReference>
<keyword evidence="1" id="KW-0732">Signal</keyword>
<feature type="non-terminal residue" evidence="6">
    <location>
        <position position="1"/>
    </location>
</feature>
<evidence type="ECO:0000256" key="1">
    <source>
        <dbReference type="ARBA" id="ARBA00022729"/>
    </source>
</evidence>
<keyword evidence="2" id="KW-0677">Repeat</keyword>
<evidence type="ECO:0000256" key="4">
    <source>
        <dbReference type="ARBA" id="ARBA00023319"/>
    </source>
</evidence>
<proteinExistence type="predicted"/>
<dbReference type="SMART" id="SM00409">
    <property type="entry name" value="IG"/>
    <property type="match status" value="2"/>
</dbReference>
<accession>A0A1Y3BNF7</accession>
<dbReference type="InterPro" id="IPR036179">
    <property type="entry name" value="Ig-like_dom_sf"/>
</dbReference>
<dbReference type="AlphaFoldDB" id="A0A1Y3BNF7"/>
<dbReference type="Pfam" id="PF07679">
    <property type="entry name" value="I-set"/>
    <property type="match status" value="1"/>
</dbReference>
<evidence type="ECO:0000313" key="6">
    <source>
        <dbReference type="EMBL" id="OTF81627.1"/>
    </source>
</evidence>
<keyword evidence="3" id="KW-1015">Disulfide bond</keyword>
<dbReference type="PANTHER" id="PTHR12231:SF253">
    <property type="entry name" value="DPR-INTERACTING PROTEIN ETA, ISOFORM B-RELATED"/>
    <property type="match status" value="1"/>
</dbReference>
<dbReference type="PROSITE" id="PS50835">
    <property type="entry name" value="IG_LIKE"/>
    <property type="match status" value="2"/>
</dbReference>
<gene>
    <name evidence="6" type="ORF">BLA29_009186</name>
</gene>
<dbReference type="InterPro" id="IPR013783">
    <property type="entry name" value="Ig-like_fold"/>
</dbReference>
<name>A0A1Y3BNF7_EURMA</name>
<organism evidence="6 7">
    <name type="scientific">Euroglyphus maynei</name>
    <name type="common">Mayne's house dust mite</name>
    <dbReference type="NCBI Taxonomy" id="6958"/>
    <lineage>
        <taxon>Eukaryota</taxon>
        <taxon>Metazoa</taxon>
        <taxon>Ecdysozoa</taxon>
        <taxon>Arthropoda</taxon>
        <taxon>Chelicerata</taxon>
        <taxon>Arachnida</taxon>
        <taxon>Acari</taxon>
        <taxon>Acariformes</taxon>
        <taxon>Sarcoptiformes</taxon>
        <taxon>Astigmata</taxon>
        <taxon>Psoroptidia</taxon>
        <taxon>Analgoidea</taxon>
        <taxon>Pyroglyphidae</taxon>
        <taxon>Pyroglyphinae</taxon>
        <taxon>Euroglyphus</taxon>
    </lineage>
</organism>